<proteinExistence type="predicted"/>
<keyword evidence="3" id="KW-1185">Reference proteome</keyword>
<dbReference type="PANTHER" id="PTHR28152:SF1">
    <property type="entry name" value="HYDROXYACYL-THIOESTER DEHYDRATASE TYPE 2, MITOCHONDRIAL"/>
    <property type="match status" value="1"/>
</dbReference>
<reference evidence="2 3" key="1">
    <citation type="submission" date="2019-10" db="EMBL/GenBank/DDBJ databases">
        <title>Genome sequence of Azospirillum melinis.</title>
        <authorList>
            <person name="Ambrosini A."/>
            <person name="Sant'Anna F.H."/>
            <person name="Cassan F.D."/>
            <person name="Souza E.M."/>
            <person name="Passaglia L.M.P."/>
        </authorList>
    </citation>
    <scope>NUCLEOTIDE SEQUENCE [LARGE SCALE GENOMIC DNA]</scope>
    <source>
        <strain evidence="2 3">TMCY0552</strain>
    </source>
</reference>
<dbReference type="RefSeq" id="WP_174474687.1">
    <property type="nucleotide sequence ID" value="NZ_JAGINN010000010.1"/>
</dbReference>
<accession>A0ABX2KMM3</accession>
<dbReference type="Gene3D" id="3.10.129.10">
    <property type="entry name" value="Hotdog Thioesterase"/>
    <property type="match status" value="1"/>
</dbReference>
<protein>
    <submittedName>
        <fullName evidence="2">Acyl-CoA dehydrogenase</fullName>
    </submittedName>
</protein>
<dbReference type="PANTHER" id="PTHR28152">
    <property type="entry name" value="HYDROXYACYL-THIOESTER DEHYDRATASE TYPE 2, MITOCHONDRIAL"/>
    <property type="match status" value="1"/>
</dbReference>
<name>A0ABX2KMM3_9PROT</name>
<dbReference type="InterPro" id="IPR039569">
    <property type="entry name" value="FAS1-like_DH_region"/>
</dbReference>
<evidence type="ECO:0000313" key="2">
    <source>
        <dbReference type="EMBL" id="NUB03822.1"/>
    </source>
</evidence>
<dbReference type="Proteomes" id="UP000605086">
    <property type="component" value="Unassembled WGS sequence"/>
</dbReference>
<feature type="domain" description="FAS1-like dehydratase" evidence="1">
    <location>
        <begin position="75"/>
        <end position="139"/>
    </location>
</feature>
<dbReference type="InterPro" id="IPR052741">
    <property type="entry name" value="Mitochondrial_HTD2"/>
</dbReference>
<dbReference type="SUPFAM" id="SSF54637">
    <property type="entry name" value="Thioesterase/thiol ester dehydrase-isomerase"/>
    <property type="match status" value="2"/>
</dbReference>
<comment type="caution">
    <text evidence="2">The sequence shown here is derived from an EMBL/GenBank/DDBJ whole genome shotgun (WGS) entry which is preliminary data.</text>
</comment>
<dbReference type="EMBL" id="WHOS01000075">
    <property type="protein sequence ID" value="NUB03822.1"/>
    <property type="molecule type" value="Genomic_DNA"/>
</dbReference>
<evidence type="ECO:0000259" key="1">
    <source>
        <dbReference type="Pfam" id="PF13452"/>
    </source>
</evidence>
<sequence length="296" mass="32299">MTFDHLKDWIGRVEMRTDTAIAAPLAGLAATLDHDTPPWPAGELPPLGHWLHFLPNAPQRDIGEDGHPHKGGFLPPVPLPRRMWAGSDMRFLAPIPIGAEMRRTSTIEAVEHKAGRSGEMVFVSLRHEIATDAGVAIREKQDIVYREAARPGEAPPPSSADPLPAADWTRGVIPDPVLLFRYSALTFNGHRIHYDRPYCREAEGYPGLVVHGPLTATLLMDLVLRNLGSGSEGRRVAGFRFRARRPLFDTAPFTLNAANRGDGEIDGWAVGPDGQVAMTAEFAVTPGADRPRADTP</sequence>
<gene>
    <name evidence="2" type="ORF">GBZ48_31910</name>
</gene>
<dbReference type="InterPro" id="IPR029069">
    <property type="entry name" value="HotDog_dom_sf"/>
</dbReference>
<evidence type="ECO:0000313" key="3">
    <source>
        <dbReference type="Proteomes" id="UP000605086"/>
    </source>
</evidence>
<organism evidence="2 3">
    <name type="scientific">Azospirillum melinis</name>
    <dbReference type="NCBI Taxonomy" id="328839"/>
    <lineage>
        <taxon>Bacteria</taxon>
        <taxon>Pseudomonadati</taxon>
        <taxon>Pseudomonadota</taxon>
        <taxon>Alphaproteobacteria</taxon>
        <taxon>Rhodospirillales</taxon>
        <taxon>Azospirillaceae</taxon>
        <taxon>Azospirillum</taxon>
    </lineage>
</organism>
<dbReference type="Pfam" id="PF13452">
    <property type="entry name" value="FAS1_DH_region"/>
    <property type="match status" value="1"/>
</dbReference>